<dbReference type="SUPFAM" id="SSF53756">
    <property type="entry name" value="UDP-Glycosyltransferase/glycogen phosphorylase"/>
    <property type="match status" value="1"/>
</dbReference>
<evidence type="ECO:0008006" key="3">
    <source>
        <dbReference type="Google" id="ProtNLM"/>
    </source>
</evidence>
<sequence length="224" mass="26041">MKKGKILILYHSETSGASKSILTLKSHAFIFHLIKIPMDFNKAIKPFIKNLHSIFKSKIIIVNSLGVLKNILFLGLFPFLKLTCKKIFIFWHESRWIWEGNIPEKVTLGSIILNKIISYVVRNSINMAVSKYCIKWLKSKFQIKNEIELLYNTIDFNKILKLSKFEGPHYSKKKFKVIMALAAATKRKGFHIFLNVADKTTSNYKFIWIGKNEELGIEETEKIE</sequence>
<comment type="caution">
    <text evidence="2">The sequence shown here is derived from an EMBL/GenBank/DDBJ whole genome shotgun (WGS) entry which is preliminary data.</text>
</comment>
<protein>
    <recommendedName>
        <fullName evidence="3">Glycosyltransferase subfamily 4-like N-terminal domain-containing protein</fullName>
    </recommendedName>
</protein>
<dbReference type="EMBL" id="LAZR01064717">
    <property type="protein sequence ID" value="KKK56986.1"/>
    <property type="molecule type" value="Genomic_DNA"/>
</dbReference>
<accession>A0A0F8ZA89</accession>
<name>A0A0F8ZA89_9ZZZZ</name>
<proteinExistence type="predicted"/>
<organism evidence="2">
    <name type="scientific">marine sediment metagenome</name>
    <dbReference type="NCBI Taxonomy" id="412755"/>
    <lineage>
        <taxon>unclassified sequences</taxon>
        <taxon>metagenomes</taxon>
        <taxon>ecological metagenomes</taxon>
    </lineage>
</organism>
<evidence type="ECO:0000313" key="2">
    <source>
        <dbReference type="EMBL" id="KKK56986.1"/>
    </source>
</evidence>
<feature type="non-terminal residue" evidence="2">
    <location>
        <position position="224"/>
    </location>
</feature>
<keyword evidence="1" id="KW-0472">Membrane</keyword>
<dbReference type="Gene3D" id="3.40.50.2000">
    <property type="entry name" value="Glycogen Phosphorylase B"/>
    <property type="match status" value="2"/>
</dbReference>
<feature type="transmembrane region" description="Helical" evidence="1">
    <location>
        <begin position="59"/>
        <end position="80"/>
    </location>
</feature>
<keyword evidence="1" id="KW-0812">Transmembrane</keyword>
<keyword evidence="1" id="KW-1133">Transmembrane helix</keyword>
<evidence type="ECO:0000256" key="1">
    <source>
        <dbReference type="SAM" id="Phobius"/>
    </source>
</evidence>
<dbReference type="AlphaFoldDB" id="A0A0F8ZA89"/>
<reference evidence="2" key="1">
    <citation type="journal article" date="2015" name="Nature">
        <title>Complex archaea that bridge the gap between prokaryotes and eukaryotes.</title>
        <authorList>
            <person name="Spang A."/>
            <person name="Saw J.H."/>
            <person name="Jorgensen S.L."/>
            <person name="Zaremba-Niedzwiedzka K."/>
            <person name="Martijn J."/>
            <person name="Lind A.E."/>
            <person name="van Eijk R."/>
            <person name="Schleper C."/>
            <person name="Guy L."/>
            <person name="Ettema T.J."/>
        </authorList>
    </citation>
    <scope>NUCLEOTIDE SEQUENCE</scope>
</reference>
<gene>
    <name evidence="2" type="ORF">LCGC14_3059040</name>
</gene>